<dbReference type="RefSeq" id="WP_379317513.1">
    <property type="nucleotide sequence ID" value="NZ_JBHTLM010000003.1"/>
</dbReference>
<dbReference type="EMBL" id="JBHTLM010000003">
    <property type="protein sequence ID" value="MFD1175791.1"/>
    <property type="molecule type" value="Genomic_DNA"/>
</dbReference>
<organism evidence="3 4">
    <name type="scientific">Paenibacillus puldeungensis</name>
    <dbReference type="NCBI Taxonomy" id="696536"/>
    <lineage>
        <taxon>Bacteria</taxon>
        <taxon>Bacillati</taxon>
        <taxon>Bacillota</taxon>
        <taxon>Bacilli</taxon>
        <taxon>Bacillales</taxon>
        <taxon>Paenibacillaceae</taxon>
        <taxon>Paenibacillus</taxon>
    </lineage>
</organism>
<accession>A0ABW3RTL5</accession>
<dbReference type="InterPro" id="IPR000551">
    <property type="entry name" value="MerR-type_HTH_dom"/>
</dbReference>
<dbReference type="Gene3D" id="1.10.1660.10">
    <property type="match status" value="1"/>
</dbReference>
<name>A0ABW3RTL5_9BACL</name>
<dbReference type="Proteomes" id="UP001597262">
    <property type="component" value="Unassembled WGS sequence"/>
</dbReference>
<proteinExistence type="predicted"/>
<gene>
    <name evidence="3" type="ORF">ACFQ3W_05665</name>
</gene>
<dbReference type="SMART" id="SM00422">
    <property type="entry name" value="HTH_MERR"/>
    <property type="match status" value="1"/>
</dbReference>
<dbReference type="GO" id="GO:0003677">
    <property type="term" value="F:DNA binding"/>
    <property type="evidence" value="ECO:0007669"/>
    <property type="project" value="UniProtKB-KW"/>
</dbReference>
<dbReference type="SUPFAM" id="SSF46955">
    <property type="entry name" value="Putative DNA-binding domain"/>
    <property type="match status" value="1"/>
</dbReference>
<dbReference type="InterPro" id="IPR047057">
    <property type="entry name" value="MerR_fam"/>
</dbReference>
<dbReference type="PANTHER" id="PTHR30204">
    <property type="entry name" value="REDOX-CYCLING DRUG-SENSING TRANSCRIPTIONAL ACTIVATOR SOXR"/>
    <property type="match status" value="1"/>
</dbReference>
<comment type="caution">
    <text evidence="3">The sequence shown here is derived from an EMBL/GenBank/DDBJ whole genome shotgun (WGS) entry which is preliminary data.</text>
</comment>
<protein>
    <submittedName>
        <fullName evidence="3">MerR family DNA-binding transcriptional regulator</fullName>
    </submittedName>
</protein>
<keyword evidence="4" id="KW-1185">Reference proteome</keyword>
<feature type="domain" description="HTH merR-type" evidence="2">
    <location>
        <begin position="5"/>
        <end position="57"/>
    </location>
</feature>
<evidence type="ECO:0000313" key="3">
    <source>
        <dbReference type="EMBL" id="MFD1175791.1"/>
    </source>
</evidence>
<dbReference type="PROSITE" id="PS50937">
    <property type="entry name" value="HTH_MERR_2"/>
    <property type="match status" value="1"/>
</dbReference>
<sequence length="91" mass="10582">MELQTISQVSKHFSISTRTLRYYEQIGLITPLKKEDFAYRVYDIEAITRLRQIIILRVLQSKPLRATLSKLRTKLPRSPLSVALLKPLSNI</sequence>
<dbReference type="Pfam" id="PF00376">
    <property type="entry name" value="MerR"/>
    <property type="match status" value="1"/>
</dbReference>
<evidence type="ECO:0000259" key="2">
    <source>
        <dbReference type="PROSITE" id="PS50937"/>
    </source>
</evidence>
<evidence type="ECO:0000313" key="4">
    <source>
        <dbReference type="Proteomes" id="UP001597262"/>
    </source>
</evidence>
<dbReference type="PANTHER" id="PTHR30204:SF97">
    <property type="entry name" value="MERR FAMILY REGULATORY PROTEIN"/>
    <property type="match status" value="1"/>
</dbReference>
<dbReference type="InterPro" id="IPR009061">
    <property type="entry name" value="DNA-bd_dom_put_sf"/>
</dbReference>
<reference evidence="4" key="1">
    <citation type="journal article" date="2019" name="Int. J. Syst. Evol. Microbiol.">
        <title>The Global Catalogue of Microorganisms (GCM) 10K type strain sequencing project: providing services to taxonomists for standard genome sequencing and annotation.</title>
        <authorList>
            <consortium name="The Broad Institute Genomics Platform"/>
            <consortium name="The Broad Institute Genome Sequencing Center for Infectious Disease"/>
            <person name="Wu L."/>
            <person name="Ma J."/>
        </authorList>
    </citation>
    <scope>NUCLEOTIDE SEQUENCE [LARGE SCALE GENOMIC DNA]</scope>
    <source>
        <strain evidence="4">CCUG 59189</strain>
    </source>
</reference>
<evidence type="ECO:0000256" key="1">
    <source>
        <dbReference type="ARBA" id="ARBA00023125"/>
    </source>
</evidence>
<keyword evidence="1 3" id="KW-0238">DNA-binding</keyword>